<dbReference type="Gene3D" id="3.30.200.20">
    <property type="entry name" value="Phosphorylase Kinase, domain 1"/>
    <property type="match status" value="1"/>
</dbReference>
<feature type="compositionally biased region" description="Polar residues" evidence="1">
    <location>
        <begin position="471"/>
        <end position="483"/>
    </location>
</feature>
<dbReference type="InterPro" id="IPR000719">
    <property type="entry name" value="Prot_kinase_dom"/>
</dbReference>
<feature type="region of interest" description="Disordered" evidence="1">
    <location>
        <begin position="470"/>
        <end position="513"/>
    </location>
</feature>
<organism evidence="4">
    <name type="scientific">Volvox carteri f. nagariensis</name>
    <dbReference type="NCBI Taxonomy" id="3068"/>
    <lineage>
        <taxon>Eukaryota</taxon>
        <taxon>Viridiplantae</taxon>
        <taxon>Chlorophyta</taxon>
        <taxon>core chlorophytes</taxon>
        <taxon>Chlorophyceae</taxon>
        <taxon>CS clade</taxon>
        <taxon>Chlamydomonadales</taxon>
        <taxon>Volvocaceae</taxon>
        <taxon>Volvox</taxon>
    </lineage>
</organism>
<accession>D8UBG0</accession>
<dbReference type="STRING" id="3068.D8UBG0"/>
<name>D8UBG0_VOLCA</name>
<feature type="compositionally biased region" description="Low complexity" evidence="1">
    <location>
        <begin position="502"/>
        <end position="513"/>
    </location>
</feature>
<dbReference type="InParanoid" id="D8UBG0"/>
<dbReference type="KEGG" id="vcn:VOLCADRAFT_107037"/>
<dbReference type="OrthoDB" id="339325at2759"/>
<evidence type="ECO:0000313" key="4">
    <source>
        <dbReference type="Proteomes" id="UP000001058"/>
    </source>
</evidence>
<evidence type="ECO:0000259" key="2">
    <source>
        <dbReference type="PROSITE" id="PS50011"/>
    </source>
</evidence>
<protein>
    <recommendedName>
        <fullName evidence="2">Protein kinase domain-containing protein</fullName>
    </recommendedName>
</protein>
<dbReference type="SMART" id="SM00220">
    <property type="entry name" value="S_TKc"/>
    <property type="match status" value="1"/>
</dbReference>
<dbReference type="PROSITE" id="PS00108">
    <property type="entry name" value="PROTEIN_KINASE_ST"/>
    <property type="match status" value="1"/>
</dbReference>
<dbReference type="Gene3D" id="1.10.510.10">
    <property type="entry name" value="Transferase(Phosphotransferase) domain 1"/>
    <property type="match status" value="1"/>
</dbReference>
<dbReference type="eggNOG" id="KOG0192">
    <property type="taxonomic scope" value="Eukaryota"/>
</dbReference>
<dbReference type="Proteomes" id="UP000001058">
    <property type="component" value="Unassembled WGS sequence"/>
</dbReference>
<dbReference type="InterPro" id="IPR008271">
    <property type="entry name" value="Ser/Thr_kinase_AS"/>
</dbReference>
<dbReference type="PROSITE" id="PS50011">
    <property type="entry name" value="PROTEIN_KINASE_DOM"/>
    <property type="match status" value="1"/>
</dbReference>
<dbReference type="EMBL" id="GL378377">
    <property type="protein sequence ID" value="EFJ42997.1"/>
    <property type="molecule type" value="Genomic_DNA"/>
</dbReference>
<reference evidence="3 4" key="1">
    <citation type="journal article" date="2010" name="Science">
        <title>Genomic analysis of organismal complexity in the multicellular green alga Volvox carteri.</title>
        <authorList>
            <person name="Prochnik S.E."/>
            <person name="Umen J."/>
            <person name="Nedelcu A.M."/>
            <person name="Hallmann A."/>
            <person name="Miller S.M."/>
            <person name="Nishii I."/>
            <person name="Ferris P."/>
            <person name="Kuo A."/>
            <person name="Mitros T."/>
            <person name="Fritz-Laylin L.K."/>
            <person name="Hellsten U."/>
            <person name="Chapman J."/>
            <person name="Simakov O."/>
            <person name="Rensing S.A."/>
            <person name="Terry A."/>
            <person name="Pangilinan J."/>
            <person name="Kapitonov V."/>
            <person name="Jurka J."/>
            <person name="Salamov A."/>
            <person name="Shapiro H."/>
            <person name="Schmutz J."/>
            <person name="Grimwood J."/>
            <person name="Lindquist E."/>
            <person name="Lucas S."/>
            <person name="Grigoriev I.V."/>
            <person name="Schmitt R."/>
            <person name="Kirk D."/>
            <person name="Rokhsar D.S."/>
        </authorList>
    </citation>
    <scope>NUCLEOTIDE SEQUENCE [LARGE SCALE GENOMIC DNA]</scope>
    <source>
        <strain evidence="4">f. Nagariensis / Eve</strain>
    </source>
</reference>
<sequence>MLLVTHASPPDAGCCLSIHPTSIAAWLICLITAGCNRSPLHVLPWYGYSAYPPTTAIPEVGAEPGEVQPGEQEEVVGTRPTVVTHLEQAAVVITLGTRPQPNLELRVRLVDPGADAEAGDSSNSPTAGAVTGVVPLHSKEEEVSGSGSGSAGGAPPCTGSNVVELSSVVRGKGTFGRVVEGTYRGQRVSVKLLASNGPWGCPIEAFASSFAQEVQVLSRCYHPNVVRLLAACVESPRLCLVLELMETSLDCLMYGDPTAPPMPLPKVLHIAISIANALAYLHPTITHRDLKPANVLLNDPHSDRPTVKLADFGLSRLRVTVAPTEHPNAGTPAYMAPECFDLQNRQVTHKADMFALGVLLWEMLACERPWPGMSPLEIGLLVAFNGMRLSLDELLASERCPSKLGRLLLACWETDPDRRPAAAEASKELALILQLQQQPQEQQLQPPSLVNPPALQQARQLQCNQQLARGPQQSNVRAQLTDTSEVDLWGDPSSSNSFPQTGGAARGAAAAVA</sequence>
<dbReference type="GeneID" id="9615063"/>
<dbReference type="Pfam" id="PF07714">
    <property type="entry name" value="PK_Tyr_Ser-Thr"/>
    <property type="match status" value="1"/>
</dbReference>
<dbReference type="InterPro" id="IPR001245">
    <property type="entry name" value="Ser-Thr/Tyr_kinase_cat_dom"/>
</dbReference>
<evidence type="ECO:0000256" key="1">
    <source>
        <dbReference type="SAM" id="MobiDB-lite"/>
    </source>
</evidence>
<dbReference type="RefSeq" id="XP_002956037.1">
    <property type="nucleotide sequence ID" value="XM_002955991.1"/>
</dbReference>
<dbReference type="SUPFAM" id="SSF56112">
    <property type="entry name" value="Protein kinase-like (PK-like)"/>
    <property type="match status" value="1"/>
</dbReference>
<dbReference type="InterPro" id="IPR011009">
    <property type="entry name" value="Kinase-like_dom_sf"/>
</dbReference>
<feature type="domain" description="Protein kinase" evidence="2">
    <location>
        <begin position="164"/>
        <end position="431"/>
    </location>
</feature>
<dbReference type="PANTHER" id="PTHR44329:SF214">
    <property type="entry name" value="PROTEIN KINASE DOMAIN-CONTAINING PROTEIN"/>
    <property type="match status" value="1"/>
</dbReference>
<dbReference type="GO" id="GO:0005524">
    <property type="term" value="F:ATP binding"/>
    <property type="evidence" value="ECO:0007669"/>
    <property type="project" value="InterPro"/>
</dbReference>
<dbReference type="AlphaFoldDB" id="D8UBG0"/>
<dbReference type="PANTHER" id="PTHR44329">
    <property type="entry name" value="SERINE/THREONINE-PROTEIN KINASE TNNI3K-RELATED"/>
    <property type="match status" value="1"/>
</dbReference>
<proteinExistence type="predicted"/>
<dbReference type="InterPro" id="IPR051681">
    <property type="entry name" value="Ser/Thr_Kinases-Pseudokinases"/>
</dbReference>
<dbReference type="CDD" id="cd13999">
    <property type="entry name" value="STKc_MAP3K-like"/>
    <property type="match status" value="1"/>
</dbReference>
<evidence type="ECO:0000313" key="3">
    <source>
        <dbReference type="EMBL" id="EFJ42997.1"/>
    </source>
</evidence>
<gene>
    <name evidence="3" type="ORF">VOLCADRAFT_107037</name>
</gene>
<dbReference type="GO" id="GO:0004674">
    <property type="term" value="F:protein serine/threonine kinase activity"/>
    <property type="evidence" value="ECO:0007669"/>
    <property type="project" value="TreeGrafter"/>
</dbReference>
<keyword evidence="4" id="KW-1185">Reference proteome</keyword>